<feature type="compositionally biased region" description="Basic and acidic residues" evidence="2">
    <location>
        <begin position="2924"/>
        <end position="2938"/>
    </location>
</feature>
<sequence length="3046" mass="350890">MSWAKEEWKQELSANALKNVYELEQRCETFQKDCKQKQFQLDSLQAALAKQKKLTDDEKANSSSLKKENHSLTESIQELERNREKTLHDLNAKEVQIRCLDGKLARCQQMLDTETASKLRLTNVLDHLQHDHNQLVEKLEKQTTDLTKSKEANNQLQRQLAGHKERVRALESQLKRLGEEPNARAQKSSSGSESEMEWHASQENKLKEIEENLQMEREQRQKIEKELLELKSNSLKVNNEVSLPSTLEIKDSTVEQELKSKIIELASATQKLEAKDSELREKLTELSKMSECLDKKENDIKEMSTKLSEISTIKSQLAEANTNIDALEKRAKQRELDVECQRHNSEAVIKGLGEKLKARDKEHRQEMHSQSQAIVALEKRYSDLEKKSSNIQNKHENSQKMIEAKDHEIARLKANLNELENKFKQQSSRLDNSTIADLNKCIEQMKHTIQEKENDLSSKENEIQESRGEDNKKLVSAMENISLLQKQKLDIKTESQKALQQISVEVTARSRELELERQEVTKFKERVLYLENVVDGKEKENKRSEESYRILYDKLQAAEVDMANSKMEWIKEKAVLEEKGRSLQGAMEVMKNDFKAMQHDYKKACELADMKSAEATDVIDKLESSQKQWRELQQRLSRTEAALGEKENSVTLVMREKDELLKEKQRKEDEAERKKQELDQLLTERVVEIEKLNEVLESTNLKLETMKVKCIEKEDEIEKMSLKLGSIESQYKKEKALSGLQQQHTKTIAKLSELEKKYRFLEEQKEENRKIIKSKDEEIASVFKEIDHIKSDTEKKLLVMKEQCNTTQNEIVFLQEKAENLEILLQSKEGELIENKQELNSAKEELVTLKRHLALKEESSKENGRENEKMNSDLEQMAVVLKAKNVKLEELTVSLGNLRSEYESVLEQTGLELDQLKKEEERLKERLEQANSVAESKKEELETVNSQLEASEAEKTELSSMLDELCNTNFKLDDQLVEKRAQLEQLSEIVKSKEEELLNQTKIITSLEKAKDEEKGRSNEKCSTLESQVASLQEKSIHLEACLQTKKAESGIATEKIQQLTSEILNLQNEIVSKGEVISGMEKERATLIETFQFKTTVLEKKEKDFKEVSDNLAKLKASGKSTHEVTLAELESLKTEVACLTQKLNQSTAAITMKDEELESIRKQIQVVGEEKEELAIKTQELHNQNRSLRAEIIELQNSVQQTIAANNNKDKEIEDIRKQLQILEAEKGDLGTKTQDLHDNNTALKEKIAELQNSLEQSGIAIARRDENLEIKHQQLLSTEDEKTKLGVHKDEMQNANLALAEKVDELQSCVAQMSDMLKSKDEELMTKTNELAELETFGNQQISELEGKYLTQEGKMIALEEKSNQLKASVESKNEELSRSLAFQTELSAKLRSLEASIAEKQEFMKSAEEELNNVKQKFKQQQVVIEDKDVKLREVSASLEHEKCRGDKTIKGLQYQLNDSQNSLIMANEKLDKMNVVLEMKDQDVESMCERLEAAEQEKKTLEGRLCELDKQCELLRGKNSQMVIDTEQLSNILKSKDEQLAEKSQEIQKLLKKENTERVAELQNQSAAQSDKIASLQCKCSQLESFVESKQTTLVALEYKLHEQSEKIGQLQESIGRATEEANKESQENDALKIKLEQTVTTFEHREKALKETLEKLESERSKQQSDSETHLLESRSVKEDLSSLSERLKKMSAAVEVKDLEIMSMIQQLKFAEEEKAALANRMDELDGLRLNLEEKNASLENKLEQLSFALKTNRDELRVKSDEIDEIQALSGKEITEVKEQEAAQKTEFLQLQERCSHLEICIESKESELNDLRSKVEAYNNSAEVEISTLREQMVTRESELKSKEIAEQDLMRKLVHKEDQLKEATSMAHEQSENLKQIEAQKEMLQMDLEDKDSFVESLNKKIEMLEASEAQLKGRITETEQVNDELTKELSIVINKLTESISNVESKERSMEQLKQDIQTLESQLLTETKNSMTMSEELGNVQTNLNNTLVQLEQQSAELHELRENKVVNEDKVSKLQSQLENLAKTLGKTESDRMEVDDLLKAAEKRLEENTLQMEKERESVVLEWRKLLREKSEECSSALEQLQKSREEIDRLKDAVIHLENLSTSKDQEKRKIESSYEAFVEKTQNREQELLRACKDLEDEKSSFLEKARECQAAMEGLKHECKIYQRDCKRACELADSKAQDYREVVDKLDDSQKYLQEIRQKLSRAEIALRESKEEEKRAKKESTDLLRQHTKLKEDFKASMEELKEEISDKQQSFSDLSRRLESSEAMVKALEAQKYELEGMLKHSKEQLSHLQGRLQTIFTDRDEKEAIARNGEESNEAIRILQEQVQCLEASKSKLKSELDNTKNELSRLHDAYKMMEVERTSAMALKDSEIEQKNELFREKEQLEENMAEKAKKEIDFYNDKVKEMESNIADLLSEKQELRSDVDKKTAEVTHLAEKNDELEHACRELRRVKESMEGRVDSQSGQLVELTSEKKRLEEEMSVVKMELESAKKHSEENMRKWEEDHIQKIKELEKLQNLLSARCTQVEKLQRSLNDQTEVSASLKEQVRSLSKELDSVITEHEQCERKDNSARNLQAQKLELESPSYCKLEERLEKELKEKKELANTVKEMRGILEQEKKKKLDKMEKNFEDRYEELKQVKEQLKQTEERGEEMKEDHDRELDRVKFELRDAINDCNLLREENKELQQKNSASSDHFTCVREKRKLLHQLEEAKLRSNQAKRTQEKIQNELIQANLKVISFEGGGNSTGSEETERLKAQVSQLNSEVQRWKAIANEKKSSCDSNTCKDEEINNLRGEVCKLQAEINEWKTVADEKKENAQKLPATNPKLASKLEILHRDRNAASTCTDTPGTGESSDGLGLSKPPRVNLFKADFLLTPLAKSLSNLDIESSTADTSQAAATQETSSDTKKRARKAADIRIAKRPRVSSGSEADRQTTSIGLKTRRAAKKDVQPSFAKDGKENPEFTNVLPWGQFAPPEMPLSPRKTNSVNIPQGPRSKIPKPGRSQLPRPNNQKMRGASTHQVRSRKR</sequence>
<feature type="compositionally biased region" description="Polar residues" evidence="2">
    <location>
        <begin position="3026"/>
        <end position="3040"/>
    </location>
</feature>
<evidence type="ECO:0000313" key="4">
    <source>
        <dbReference type="Proteomes" id="UP000225706"/>
    </source>
</evidence>
<dbReference type="GO" id="GO:0000922">
    <property type="term" value="C:spindle pole"/>
    <property type="evidence" value="ECO:0007669"/>
    <property type="project" value="TreeGrafter"/>
</dbReference>
<dbReference type="OrthoDB" id="5979318at2759"/>
<organism evidence="3 4">
    <name type="scientific">Stylophora pistillata</name>
    <name type="common">Smooth cauliflower coral</name>
    <dbReference type="NCBI Taxonomy" id="50429"/>
    <lineage>
        <taxon>Eukaryota</taxon>
        <taxon>Metazoa</taxon>
        <taxon>Cnidaria</taxon>
        <taxon>Anthozoa</taxon>
        <taxon>Hexacorallia</taxon>
        <taxon>Scleractinia</taxon>
        <taxon>Astrocoeniina</taxon>
        <taxon>Pocilloporidae</taxon>
        <taxon>Stylophora</taxon>
    </lineage>
</organism>
<dbReference type="EMBL" id="LSMT01000357">
    <property type="protein sequence ID" value="PFX19512.1"/>
    <property type="molecule type" value="Genomic_DNA"/>
</dbReference>
<feature type="coiled-coil region" evidence="1">
    <location>
        <begin position="1870"/>
        <end position="2305"/>
    </location>
</feature>
<dbReference type="GO" id="GO:0008017">
    <property type="term" value="F:microtubule binding"/>
    <property type="evidence" value="ECO:0007669"/>
    <property type="project" value="InterPro"/>
</dbReference>
<dbReference type="GO" id="GO:0005634">
    <property type="term" value="C:nucleus"/>
    <property type="evidence" value="ECO:0007669"/>
    <property type="project" value="TreeGrafter"/>
</dbReference>
<dbReference type="GO" id="GO:0000775">
    <property type="term" value="C:chromosome, centromeric region"/>
    <property type="evidence" value="ECO:0007669"/>
    <property type="project" value="InterPro"/>
</dbReference>
<keyword evidence="4" id="KW-1185">Reference proteome</keyword>
<proteinExistence type="predicted"/>
<name>A0A2B4RTG5_STYPI</name>
<feature type="region of interest" description="Disordered" evidence="2">
    <location>
        <begin position="927"/>
        <end position="951"/>
    </location>
</feature>
<evidence type="ECO:0000256" key="1">
    <source>
        <dbReference type="SAM" id="Coils"/>
    </source>
</evidence>
<protein>
    <submittedName>
        <fullName evidence="3">Centromere protein F</fullName>
    </submittedName>
</protein>
<dbReference type="GO" id="GO:0070840">
    <property type="term" value="F:dynein complex binding"/>
    <property type="evidence" value="ECO:0007669"/>
    <property type="project" value="TreeGrafter"/>
</dbReference>
<dbReference type="PANTHER" id="PTHR18874:SF10">
    <property type="entry name" value="CENTROMERE PROTEIN F"/>
    <property type="match status" value="1"/>
</dbReference>
<dbReference type="GO" id="GO:0051310">
    <property type="term" value="P:metaphase chromosome alignment"/>
    <property type="evidence" value="ECO:0007669"/>
    <property type="project" value="TreeGrafter"/>
</dbReference>
<feature type="coiled-coil region" evidence="1">
    <location>
        <begin position="1708"/>
        <end position="1763"/>
    </location>
</feature>
<feature type="compositionally biased region" description="Low complexity" evidence="2">
    <location>
        <begin position="2907"/>
        <end position="2923"/>
    </location>
</feature>
<keyword evidence="1" id="KW-0175">Coiled coil</keyword>
<reference evidence="4" key="1">
    <citation type="journal article" date="2017" name="bioRxiv">
        <title>Comparative analysis of the genomes of Stylophora pistillata and Acropora digitifera provides evidence for extensive differences between species of corals.</title>
        <authorList>
            <person name="Voolstra C.R."/>
            <person name="Li Y."/>
            <person name="Liew Y.J."/>
            <person name="Baumgarten S."/>
            <person name="Zoccola D."/>
            <person name="Flot J.-F."/>
            <person name="Tambutte S."/>
            <person name="Allemand D."/>
            <person name="Aranda M."/>
        </authorList>
    </citation>
    <scope>NUCLEOTIDE SEQUENCE [LARGE SCALE GENOMIC DNA]</scope>
</reference>
<feature type="compositionally biased region" description="Basic and acidic residues" evidence="2">
    <location>
        <begin position="173"/>
        <end position="182"/>
    </location>
</feature>
<dbReference type="InterPro" id="IPR043513">
    <property type="entry name" value="Cenp-F"/>
</dbReference>
<feature type="region of interest" description="Disordered" evidence="2">
    <location>
        <begin position="173"/>
        <end position="202"/>
    </location>
</feature>
<evidence type="ECO:0000256" key="2">
    <source>
        <dbReference type="SAM" id="MobiDB-lite"/>
    </source>
</evidence>
<feature type="compositionally biased region" description="Polar residues" evidence="2">
    <location>
        <begin position="2860"/>
        <end position="2873"/>
    </location>
</feature>
<feature type="coiled-coil region" evidence="1">
    <location>
        <begin position="622"/>
        <end position="778"/>
    </location>
</feature>
<dbReference type="PANTHER" id="PTHR18874">
    <property type="entry name" value="CMF/LEK/CENP CELL DIVISION-RELATED"/>
    <property type="match status" value="1"/>
</dbReference>
<feature type="region of interest" description="Disordered" evidence="2">
    <location>
        <begin position="450"/>
        <end position="469"/>
    </location>
</feature>
<feature type="coiled-coil region" evidence="1">
    <location>
        <begin position="1345"/>
        <end position="1428"/>
    </location>
</feature>
<feature type="region of interest" description="Disordered" evidence="2">
    <location>
        <begin position="2472"/>
        <end position="2491"/>
    </location>
</feature>
<feature type="coiled-coil region" evidence="1">
    <location>
        <begin position="1099"/>
        <end position="1256"/>
    </location>
</feature>
<feature type="compositionally biased region" description="Polar residues" evidence="2">
    <location>
        <begin position="2945"/>
        <end position="2958"/>
    </location>
</feature>
<dbReference type="GO" id="GO:0010389">
    <property type="term" value="P:regulation of G2/M transition of mitotic cell cycle"/>
    <property type="evidence" value="ECO:0007669"/>
    <property type="project" value="TreeGrafter"/>
</dbReference>
<comment type="caution">
    <text evidence="3">The sequence shown here is derived from an EMBL/GenBank/DDBJ whole genome shotgun (WGS) entry which is preliminary data.</text>
</comment>
<feature type="compositionally biased region" description="Basic and acidic residues" evidence="2">
    <location>
        <begin position="53"/>
        <end position="71"/>
    </location>
</feature>
<feature type="region of interest" description="Disordered" evidence="2">
    <location>
        <begin position="1659"/>
        <end position="1682"/>
    </location>
</feature>
<evidence type="ECO:0000313" key="3">
    <source>
        <dbReference type="EMBL" id="PFX19512.1"/>
    </source>
</evidence>
<dbReference type="STRING" id="50429.A0A2B4RTG5"/>
<feature type="region of interest" description="Disordered" evidence="2">
    <location>
        <begin position="53"/>
        <end position="76"/>
    </location>
</feature>
<feature type="region of interest" description="Disordered" evidence="2">
    <location>
        <begin position="2906"/>
        <end position="3046"/>
    </location>
</feature>
<accession>A0A2B4RTG5</accession>
<gene>
    <name evidence="3" type="primary">CENPF</name>
    <name evidence="3" type="ORF">AWC38_SpisGene16073</name>
</gene>
<feature type="region of interest" description="Disordered" evidence="2">
    <location>
        <begin position="2859"/>
        <end position="2881"/>
    </location>
</feature>
<dbReference type="Proteomes" id="UP000225706">
    <property type="component" value="Unassembled WGS sequence"/>
</dbReference>
<dbReference type="GO" id="GO:0000278">
    <property type="term" value="P:mitotic cell cycle"/>
    <property type="evidence" value="ECO:0007669"/>
    <property type="project" value="TreeGrafter"/>
</dbReference>